<keyword evidence="3" id="KW-0808">Transferase</keyword>
<dbReference type="SMART" id="SM00387">
    <property type="entry name" value="HATPase_c"/>
    <property type="match status" value="1"/>
</dbReference>
<feature type="non-terminal residue" evidence="6">
    <location>
        <position position="1"/>
    </location>
</feature>
<sequence length="170" mass="19055">FTKQATGRKHQPIQTASPKKEIELSYSIFPEAESYYFGDEGRIRQILFNLIGNSIKFTDHGAIRVEVKVDQGTFQNKNNLYFTVSDTGIGIPEDYQERIFDSFTQVDGSLSRRYKGAGLGLAIVKRLIELMEGSIKIESALNQGTTINFTISLKIADPPEPTQKKKSVSM</sequence>
<accession>A0ABQ5KBN4</accession>
<organism evidence="6 7">
    <name type="scientific">Aduncisulcus paluster</name>
    <dbReference type="NCBI Taxonomy" id="2918883"/>
    <lineage>
        <taxon>Eukaryota</taxon>
        <taxon>Metamonada</taxon>
        <taxon>Carpediemonas-like organisms</taxon>
        <taxon>Aduncisulcus</taxon>
    </lineage>
</organism>
<evidence type="ECO:0000256" key="4">
    <source>
        <dbReference type="ARBA" id="ARBA00022777"/>
    </source>
</evidence>
<reference evidence="6" key="1">
    <citation type="submission" date="2022-03" db="EMBL/GenBank/DDBJ databases">
        <title>Draft genome sequence of Aduncisulcus paluster, a free-living microaerophilic Fornicata.</title>
        <authorList>
            <person name="Yuyama I."/>
            <person name="Kume K."/>
            <person name="Tamura T."/>
            <person name="Inagaki Y."/>
            <person name="Hashimoto T."/>
        </authorList>
    </citation>
    <scope>NUCLEOTIDE SEQUENCE</scope>
    <source>
        <strain evidence="6">NY0171</strain>
    </source>
</reference>
<dbReference type="Proteomes" id="UP001057375">
    <property type="component" value="Unassembled WGS sequence"/>
</dbReference>
<dbReference type="PANTHER" id="PTHR43047">
    <property type="entry name" value="TWO-COMPONENT HISTIDINE PROTEIN KINASE"/>
    <property type="match status" value="1"/>
</dbReference>
<evidence type="ECO:0000259" key="5">
    <source>
        <dbReference type="PROSITE" id="PS50109"/>
    </source>
</evidence>
<proteinExistence type="predicted"/>
<dbReference type="PRINTS" id="PR00344">
    <property type="entry name" value="BCTRLSENSOR"/>
</dbReference>
<dbReference type="EMBL" id="BQXS01007924">
    <property type="protein sequence ID" value="GKT28740.1"/>
    <property type="molecule type" value="Genomic_DNA"/>
</dbReference>
<name>A0ABQ5KBN4_9EUKA</name>
<dbReference type="CDD" id="cd16922">
    <property type="entry name" value="HATPase_EvgS-ArcB-TorS-like"/>
    <property type="match status" value="1"/>
</dbReference>
<gene>
    <name evidence="6" type="ORF">ADUPG1_005033</name>
</gene>
<evidence type="ECO:0000256" key="2">
    <source>
        <dbReference type="ARBA" id="ARBA00012438"/>
    </source>
</evidence>
<evidence type="ECO:0000256" key="1">
    <source>
        <dbReference type="ARBA" id="ARBA00000085"/>
    </source>
</evidence>
<dbReference type="Pfam" id="PF02518">
    <property type="entry name" value="HATPase_c"/>
    <property type="match status" value="1"/>
</dbReference>
<feature type="non-terminal residue" evidence="6">
    <location>
        <position position="170"/>
    </location>
</feature>
<comment type="caution">
    <text evidence="6">The sequence shown here is derived from an EMBL/GenBank/DDBJ whole genome shotgun (WGS) entry which is preliminary data.</text>
</comment>
<evidence type="ECO:0000256" key="3">
    <source>
        <dbReference type="ARBA" id="ARBA00022679"/>
    </source>
</evidence>
<dbReference type="PROSITE" id="PS50109">
    <property type="entry name" value="HIS_KIN"/>
    <property type="match status" value="1"/>
</dbReference>
<keyword evidence="7" id="KW-1185">Reference proteome</keyword>
<comment type="catalytic activity">
    <reaction evidence="1">
        <text>ATP + protein L-histidine = ADP + protein N-phospho-L-histidine.</text>
        <dbReference type="EC" id="2.7.13.3"/>
    </reaction>
</comment>
<dbReference type="InterPro" id="IPR036890">
    <property type="entry name" value="HATPase_C_sf"/>
</dbReference>
<feature type="domain" description="Histidine kinase" evidence="5">
    <location>
        <begin position="20"/>
        <end position="155"/>
    </location>
</feature>
<evidence type="ECO:0000313" key="7">
    <source>
        <dbReference type="Proteomes" id="UP001057375"/>
    </source>
</evidence>
<dbReference type="Gene3D" id="3.30.565.10">
    <property type="entry name" value="Histidine kinase-like ATPase, C-terminal domain"/>
    <property type="match status" value="1"/>
</dbReference>
<dbReference type="InterPro" id="IPR003594">
    <property type="entry name" value="HATPase_dom"/>
</dbReference>
<dbReference type="InterPro" id="IPR004358">
    <property type="entry name" value="Sig_transdc_His_kin-like_C"/>
</dbReference>
<protein>
    <recommendedName>
        <fullName evidence="2">histidine kinase</fullName>
        <ecNumber evidence="2">2.7.13.3</ecNumber>
    </recommendedName>
</protein>
<dbReference type="SUPFAM" id="SSF55874">
    <property type="entry name" value="ATPase domain of HSP90 chaperone/DNA topoisomerase II/histidine kinase"/>
    <property type="match status" value="1"/>
</dbReference>
<dbReference type="PANTHER" id="PTHR43047:SF72">
    <property type="entry name" value="OSMOSENSING HISTIDINE PROTEIN KINASE SLN1"/>
    <property type="match status" value="1"/>
</dbReference>
<dbReference type="EC" id="2.7.13.3" evidence="2"/>
<evidence type="ECO:0000313" key="6">
    <source>
        <dbReference type="EMBL" id="GKT28740.1"/>
    </source>
</evidence>
<keyword evidence="4" id="KW-0418">Kinase</keyword>
<dbReference type="InterPro" id="IPR005467">
    <property type="entry name" value="His_kinase_dom"/>
</dbReference>